<dbReference type="SMART" id="SM01166">
    <property type="entry name" value="DUF1899"/>
    <property type="match status" value="1"/>
</dbReference>
<evidence type="ECO:0000256" key="4">
    <source>
        <dbReference type="ARBA" id="ARBA00022574"/>
    </source>
</evidence>
<protein>
    <recommendedName>
        <fullName evidence="9">Coronin</fullName>
    </recommendedName>
</protein>
<sequence length="569" mass="61311">MGVSPAPRRPSPAAKTCSSAGMLKAASLPSSPTGLSRRGFRSASLGTAARTLLARWHQLLPAAPIGPARGWGVGKMPLSTLALASQGVSAEEREPLRQRRAPPSGFRRRFLLSRLAQEQLFSYWGDARGRAWISDIRAGTTPSCGNHIKSSCHLIAFNSDRPGVLGIVPLEGQGEDKRQVTYLGCHSAAVAVGQPLWLAFLAACWAALGRALHWALDMGPMQVLGNLRSILPVIVPPDARSITDLVTDLDFSPFDDFLLATGSADRTVKLWRLLAPGQALPSVPGLVLGPEPVQVEVLQFHPTADGILVSAAGTAVKVWDVAKQQALTELAAHGDLVQGAVWSQDGALVGTMCKPQWISEGIRSAATWELRGCDEGWQEGAVVSPVAEQPWADEGSILTGGDKQLRIFDPRAKPGASQVWGRHEGTKGLLHEQDAVLPIGTKATPDACKDKDVLLPRALSLWQSSPNSLLWRRETESKFGGQSTEAHKNSKDGRLAWTGTQEHLVSTGFNQGEPGELVRPILQRRKVKLSEIQCLRTTQCKASAYSGPWGFGGVSHRDPLRWKNESPWI</sequence>
<keyword evidence="5 9" id="KW-0677">Repeat</keyword>
<gene>
    <name evidence="12" type="ORF">PANDA_014029</name>
</gene>
<dbReference type="GO" id="GO:0003779">
    <property type="term" value="F:actin binding"/>
    <property type="evidence" value="ECO:0007669"/>
    <property type="project" value="UniProtKB-KW"/>
</dbReference>
<comment type="similarity">
    <text evidence="2 9">Belongs to the WD repeat coronin family.</text>
</comment>
<feature type="domain" description="DUF1899" evidence="11">
    <location>
        <begin position="128"/>
        <end position="174"/>
    </location>
</feature>
<evidence type="ECO:0000256" key="1">
    <source>
        <dbReference type="ARBA" id="ARBA00004496"/>
    </source>
</evidence>
<keyword evidence="3" id="KW-0963">Cytoplasm</keyword>
<dbReference type="GO" id="GO:0005737">
    <property type="term" value="C:cytoplasm"/>
    <property type="evidence" value="ECO:0007669"/>
    <property type="project" value="UniProtKB-SubCell"/>
</dbReference>
<dbReference type="PROSITE" id="PS50082">
    <property type="entry name" value="WD_REPEATS_2"/>
    <property type="match status" value="1"/>
</dbReference>
<evidence type="ECO:0000256" key="5">
    <source>
        <dbReference type="ARBA" id="ARBA00022737"/>
    </source>
</evidence>
<organism evidence="12">
    <name type="scientific">Ailuropoda melanoleuca</name>
    <name type="common">Giant panda</name>
    <dbReference type="NCBI Taxonomy" id="9646"/>
    <lineage>
        <taxon>Eukaryota</taxon>
        <taxon>Metazoa</taxon>
        <taxon>Chordata</taxon>
        <taxon>Craniata</taxon>
        <taxon>Vertebrata</taxon>
        <taxon>Euteleostomi</taxon>
        <taxon>Mammalia</taxon>
        <taxon>Eutheria</taxon>
        <taxon>Laurasiatheria</taxon>
        <taxon>Carnivora</taxon>
        <taxon>Caniformia</taxon>
        <taxon>Ursidae</taxon>
        <taxon>Ailuropoda</taxon>
    </lineage>
</organism>
<reference evidence="12" key="1">
    <citation type="journal article" date="2010" name="Nature">
        <title>The sequence and de novo assembly of the giant panda genome.</title>
        <authorList>
            <person name="Li R."/>
            <person name="Fan W."/>
            <person name="Tian G."/>
            <person name="Zhu H."/>
            <person name="He L."/>
            <person name="Cai J."/>
            <person name="Huang Q."/>
            <person name="Cai Q."/>
            <person name="Li B."/>
            <person name="Bai Y."/>
            <person name="Zhang Z."/>
            <person name="Zhang Y."/>
            <person name="Wang W."/>
            <person name="Li J."/>
            <person name="Wei F."/>
            <person name="Li H."/>
            <person name="Jian M."/>
            <person name="Li J."/>
            <person name="Zhang Z."/>
            <person name="Nielsen R."/>
            <person name="Li D."/>
            <person name="Gu W."/>
            <person name="Yang Z."/>
            <person name="Xuan Z."/>
            <person name="Ryder O.A."/>
            <person name="Leung F.C."/>
            <person name="Zhou Y."/>
            <person name="Cao J."/>
            <person name="Sun X."/>
            <person name="Fu Y."/>
            <person name="Fang X."/>
            <person name="Guo X."/>
            <person name="Wang B."/>
            <person name="Hou R."/>
            <person name="Shen F."/>
            <person name="Mu B."/>
            <person name="Ni P."/>
            <person name="Lin R."/>
            <person name="Qian W."/>
            <person name="Wang G."/>
            <person name="Yu C."/>
            <person name="Nie W."/>
            <person name="Wang J."/>
            <person name="Wu Z."/>
            <person name="Liang H."/>
            <person name="Min J."/>
            <person name="Wu Q."/>
            <person name="Cheng S."/>
            <person name="Ruan J."/>
            <person name="Wang M."/>
            <person name="Shi Z."/>
            <person name="Wen M."/>
            <person name="Liu B."/>
            <person name="Ren X."/>
            <person name="Zheng H."/>
            <person name="Dong D."/>
            <person name="Cook K."/>
            <person name="Shan G."/>
            <person name="Zhang H."/>
            <person name="Kosiol C."/>
            <person name="Xie X."/>
            <person name="Lu Z."/>
            <person name="Zheng H."/>
            <person name="Li Y."/>
            <person name="Steiner C.C."/>
            <person name="Lam T.T."/>
            <person name="Lin S."/>
            <person name="Zhang Q."/>
            <person name="Li G."/>
            <person name="Tian J."/>
            <person name="Gong T."/>
            <person name="Liu H."/>
            <person name="Zhang D."/>
            <person name="Fang L."/>
            <person name="Ye C."/>
            <person name="Zhang J."/>
            <person name="Hu W."/>
            <person name="Xu A."/>
            <person name="Ren Y."/>
            <person name="Zhang G."/>
            <person name="Bruford M.W."/>
            <person name="Li Q."/>
            <person name="Ma L."/>
            <person name="Guo Y."/>
            <person name="An N."/>
            <person name="Hu Y."/>
            <person name="Zheng Y."/>
            <person name="Shi Y."/>
            <person name="Li Z."/>
            <person name="Liu Q."/>
            <person name="Chen Y."/>
            <person name="Zhao J."/>
            <person name="Qu N."/>
            <person name="Zhao S."/>
            <person name="Tian F."/>
            <person name="Wang X."/>
            <person name="Wang H."/>
            <person name="Xu L."/>
            <person name="Liu X."/>
            <person name="Vinar T."/>
            <person name="Wang Y."/>
            <person name="Lam T.W."/>
            <person name="Yiu S.M."/>
            <person name="Liu S."/>
            <person name="Zhang H."/>
            <person name="Li D."/>
            <person name="Huang Y."/>
            <person name="Wang X."/>
            <person name="Yang G."/>
            <person name="Jiang Z."/>
            <person name="Wang J."/>
            <person name="Qin N."/>
            <person name="Li L."/>
            <person name="Li J."/>
            <person name="Bolund L."/>
            <person name="Kristiansen K."/>
            <person name="Wong G.K."/>
            <person name="Olson M."/>
            <person name="Zhang X."/>
            <person name="Li S."/>
            <person name="Yang H."/>
            <person name="Wang J."/>
            <person name="Wang J."/>
        </authorList>
    </citation>
    <scope>NUCLEOTIDE SEQUENCE [LARGE SCALE GENOMIC DNA]</scope>
</reference>
<dbReference type="InterPro" id="IPR015505">
    <property type="entry name" value="Coronin"/>
</dbReference>
<evidence type="ECO:0000313" key="12">
    <source>
        <dbReference type="EMBL" id="EFB29013.1"/>
    </source>
</evidence>
<keyword evidence="6" id="KW-0009">Actin-binding</keyword>
<evidence type="ECO:0000256" key="7">
    <source>
        <dbReference type="ARBA" id="ARBA00024838"/>
    </source>
</evidence>
<dbReference type="InterPro" id="IPR015048">
    <property type="entry name" value="DUF1899"/>
</dbReference>
<evidence type="ECO:0000256" key="3">
    <source>
        <dbReference type="ARBA" id="ARBA00022490"/>
    </source>
</evidence>
<name>D2HQ82_AILME</name>
<evidence type="ECO:0000256" key="9">
    <source>
        <dbReference type="RuleBase" id="RU280818"/>
    </source>
</evidence>
<evidence type="ECO:0000256" key="2">
    <source>
        <dbReference type="ARBA" id="ARBA00009482"/>
    </source>
</evidence>
<comment type="subcellular location">
    <subcellularLocation>
        <location evidence="1">Cytoplasm</location>
    </subcellularLocation>
</comment>
<dbReference type="SMART" id="SM00320">
    <property type="entry name" value="WD40"/>
    <property type="match status" value="3"/>
</dbReference>
<proteinExistence type="inferred from homology"/>
<evidence type="ECO:0000256" key="6">
    <source>
        <dbReference type="ARBA" id="ARBA00023203"/>
    </source>
</evidence>
<keyword evidence="4 8" id="KW-0853">WD repeat</keyword>
<dbReference type="AlphaFoldDB" id="D2HQ82"/>
<dbReference type="InterPro" id="IPR015943">
    <property type="entry name" value="WD40/YVTN_repeat-like_dom_sf"/>
</dbReference>
<dbReference type="Pfam" id="PF00400">
    <property type="entry name" value="WD40"/>
    <property type="match status" value="1"/>
</dbReference>
<evidence type="ECO:0000256" key="8">
    <source>
        <dbReference type="PROSITE-ProRule" id="PRU00221"/>
    </source>
</evidence>
<feature type="compositionally biased region" description="Low complexity" evidence="10">
    <location>
        <begin position="1"/>
        <end position="14"/>
    </location>
</feature>
<accession>D2HQ82</accession>
<evidence type="ECO:0000256" key="10">
    <source>
        <dbReference type="SAM" id="MobiDB-lite"/>
    </source>
</evidence>
<dbReference type="InterPro" id="IPR001680">
    <property type="entry name" value="WD40_rpt"/>
</dbReference>
<dbReference type="SUPFAM" id="SSF50960">
    <property type="entry name" value="TolB, C-terminal domain"/>
    <property type="match status" value="1"/>
</dbReference>
<dbReference type="EMBL" id="GL193163">
    <property type="protein sequence ID" value="EFB29013.1"/>
    <property type="molecule type" value="Genomic_DNA"/>
</dbReference>
<feature type="repeat" description="WD" evidence="8">
    <location>
        <begin position="239"/>
        <end position="273"/>
    </location>
</feature>
<feature type="region of interest" description="Disordered" evidence="10">
    <location>
        <begin position="1"/>
        <end position="39"/>
    </location>
</feature>
<comment type="function">
    <text evidence="7">F-actin regulator involved in anterograde Golgi to endosome transport: upon ubiquitination via 'Lys-33'-linked ubiquitin chains by the BCR(KLHL20) E3 ubiquitin ligase complex, interacts with EPS15 and localizes to the trans-Golgi network, where it promotes actin polymerization, thereby facilitating post-Golgi trafficking. May play a role in the maintenance of the Golgi apparatus morphology.</text>
</comment>
<evidence type="ECO:0000259" key="11">
    <source>
        <dbReference type="SMART" id="SM01166"/>
    </source>
</evidence>
<dbReference type="PANTHER" id="PTHR10856:SF20">
    <property type="entry name" value="CORONIN-7"/>
    <property type="match status" value="1"/>
</dbReference>
<dbReference type="Gene3D" id="2.130.10.10">
    <property type="entry name" value="YVTN repeat-like/Quinoprotein amine dehydrogenase"/>
    <property type="match status" value="1"/>
</dbReference>
<dbReference type="PANTHER" id="PTHR10856">
    <property type="entry name" value="CORONIN"/>
    <property type="match status" value="1"/>
</dbReference>
<dbReference type="InParanoid" id="D2HQ82"/>